<dbReference type="InterPro" id="IPR003593">
    <property type="entry name" value="AAA+_ATPase"/>
</dbReference>
<keyword evidence="1" id="KW-0067">ATP-binding</keyword>
<keyword evidence="3" id="KW-0378">Hydrolase</keyword>
<dbReference type="PROSITE" id="PS00674">
    <property type="entry name" value="AAA"/>
    <property type="match status" value="1"/>
</dbReference>
<organism evidence="3 4">
    <name type="scientific">Paenibacillus pasadenensis</name>
    <dbReference type="NCBI Taxonomy" id="217090"/>
    <lineage>
        <taxon>Bacteria</taxon>
        <taxon>Bacillati</taxon>
        <taxon>Bacillota</taxon>
        <taxon>Bacilli</taxon>
        <taxon>Bacillales</taxon>
        <taxon>Paenibacillaceae</taxon>
        <taxon>Paenibacillus</taxon>
    </lineage>
</organism>
<dbReference type="CDD" id="cd19481">
    <property type="entry name" value="RecA-like_protease"/>
    <property type="match status" value="1"/>
</dbReference>
<dbReference type="GO" id="GO:0006508">
    <property type="term" value="P:proteolysis"/>
    <property type="evidence" value="ECO:0007669"/>
    <property type="project" value="TreeGrafter"/>
</dbReference>
<dbReference type="InterPro" id="IPR003959">
    <property type="entry name" value="ATPase_AAA_core"/>
</dbReference>
<keyword evidence="3" id="KW-0132">Cell division</keyword>
<protein>
    <submittedName>
        <fullName evidence="3">Cell division protein FtsH</fullName>
        <ecNumber evidence="3">3.4.24.-</ecNumber>
    </submittedName>
</protein>
<dbReference type="PANTHER" id="PTHR23076">
    <property type="entry name" value="METALLOPROTEASE M41 FTSH"/>
    <property type="match status" value="1"/>
</dbReference>
<dbReference type="SMART" id="SM00382">
    <property type="entry name" value="AAA"/>
    <property type="match status" value="1"/>
</dbReference>
<gene>
    <name evidence="3" type="ORF">B8V81_1737</name>
</gene>
<dbReference type="GO" id="GO:0004176">
    <property type="term" value="F:ATP-dependent peptidase activity"/>
    <property type="evidence" value="ECO:0007669"/>
    <property type="project" value="TreeGrafter"/>
</dbReference>
<evidence type="ECO:0000259" key="2">
    <source>
        <dbReference type="SMART" id="SM00382"/>
    </source>
</evidence>
<proteinExistence type="inferred from homology"/>
<dbReference type="SUPFAM" id="SSF52540">
    <property type="entry name" value="P-loop containing nucleoside triphosphate hydrolases"/>
    <property type="match status" value="1"/>
</dbReference>
<dbReference type="PANTHER" id="PTHR23076:SF58">
    <property type="entry name" value="INACTIVE ATP-DEPENDENT ZINC METALLOPROTEASE FTSHI 5, CHLOROPLASTIC-RELATED"/>
    <property type="match status" value="1"/>
</dbReference>
<evidence type="ECO:0000313" key="4">
    <source>
        <dbReference type="Proteomes" id="UP000234789"/>
    </source>
</evidence>
<dbReference type="EC" id="3.4.24.-" evidence="3"/>
<sequence length="415" mass="46729">MAGDHGAAGASASAASAQELRQLLRMIRDLLQARCGSEFAVYKDEDQLELYWSLLEQDLAEENAELQVLARVFETMESRSVKRDSAEIRIYPSLDNHLFYYPEWKVALVRLPMPRVIGRSLEPYLFAESDESLRRFLVHARERLRSRMTGKLLLCCDGEEGTVSELAPHRIERWEPVQDSLRLELERSVSSFFQSGGAFYEQFGLAYRRGMLLYGKPGNGKTSLVRALASKAGVPAMSWQLSEHTSTESIREMLKRAAEMAPMLLIIEDLEGLRPELRSVFLGELDGLRTHEGIYLIATTNYPDLVDPALIGRPGRIDRAYEVAEPTRACRAEFLQRQSRGLLFGAGQLEELADRTKGFSYAQLEELVAAAAFCWQEQGRVETEPLLRAIRQEIEHAKNGSWMSASGSGKVGFFA</sequence>
<keyword evidence="1" id="KW-0547">Nucleotide-binding</keyword>
<comment type="caution">
    <text evidence="3">The sequence shown here is derived from an EMBL/GenBank/DDBJ whole genome shotgun (WGS) entry which is preliminary data.</text>
</comment>
<dbReference type="GO" id="GO:0016887">
    <property type="term" value="F:ATP hydrolysis activity"/>
    <property type="evidence" value="ECO:0007669"/>
    <property type="project" value="InterPro"/>
</dbReference>
<dbReference type="Gene3D" id="3.40.50.300">
    <property type="entry name" value="P-loop containing nucleotide triphosphate hydrolases"/>
    <property type="match status" value="1"/>
</dbReference>
<dbReference type="Proteomes" id="UP000234789">
    <property type="component" value="Unassembled WGS sequence"/>
</dbReference>
<dbReference type="GO" id="GO:0051301">
    <property type="term" value="P:cell division"/>
    <property type="evidence" value="ECO:0007669"/>
    <property type="project" value="UniProtKB-KW"/>
</dbReference>
<name>A0A2N5NB03_9BACL</name>
<dbReference type="AlphaFoldDB" id="A0A2N5NB03"/>
<dbReference type="Gene3D" id="1.10.8.60">
    <property type="match status" value="1"/>
</dbReference>
<dbReference type="InterPro" id="IPR027417">
    <property type="entry name" value="P-loop_NTPase"/>
</dbReference>
<evidence type="ECO:0000256" key="1">
    <source>
        <dbReference type="RuleBase" id="RU003651"/>
    </source>
</evidence>
<dbReference type="EMBL" id="NFEZ01000003">
    <property type="protein sequence ID" value="PLT47513.1"/>
    <property type="molecule type" value="Genomic_DNA"/>
</dbReference>
<evidence type="ECO:0000313" key="3">
    <source>
        <dbReference type="EMBL" id="PLT47513.1"/>
    </source>
</evidence>
<dbReference type="GO" id="GO:0005524">
    <property type="term" value="F:ATP binding"/>
    <property type="evidence" value="ECO:0007669"/>
    <property type="project" value="UniProtKB-KW"/>
</dbReference>
<keyword evidence="3" id="KW-0131">Cell cycle</keyword>
<comment type="similarity">
    <text evidence="1">Belongs to the AAA ATPase family.</text>
</comment>
<feature type="domain" description="AAA+ ATPase" evidence="2">
    <location>
        <begin position="207"/>
        <end position="327"/>
    </location>
</feature>
<accession>A0A2N5NB03</accession>
<dbReference type="Pfam" id="PF00004">
    <property type="entry name" value="AAA"/>
    <property type="match status" value="1"/>
</dbReference>
<dbReference type="InterPro" id="IPR003960">
    <property type="entry name" value="ATPase_AAA_CS"/>
</dbReference>
<keyword evidence="4" id="KW-1185">Reference proteome</keyword>
<reference evidence="3 4" key="1">
    <citation type="submission" date="2017-05" db="EMBL/GenBank/DDBJ databases">
        <title>Functional genome analysis of Paenibacillus pasadenensis strain R16: insights on endophytic life style and antifungal activity.</title>
        <authorList>
            <person name="Passera A."/>
            <person name="Marcolungo L."/>
            <person name="Casati P."/>
            <person name="Brasca M."/>
            <person name="Quaglino F."/>
            <person name="Delledonne M."/>
        </authorList>
    </citation>
    <scope>NUCLEOTIDE SEQUENCE [LARGE SCALE GENOMIC DNA]</scope>
    <source>
        <strain evidence="3 4">R16</strain>
    </source>
</reference>